<dbReference type="AlphaFoldDB" id="A0A843BBX6"/>
<organism evidence="2 3">
    <name type="scientific">Comamonas suwonensis</name>
    <dbReference type="NCBI Taxonomy" id="2606214"/>
    <lineage>
        <taxon>Bacteria</taxon>
        <taxon>Pseudomonadati</taxon>
        <taxon>Pseudomonadota</taxon>
        <taxon>Betaproteobacteria</taxon>
        <taxon>Burkholderiales</taxon>
        <taxon>Comamonadaceae</taxon>
        <taxon>Comamonas</taxon>
    </lineage>
</organism>
<sequence length="98" mass="10471">MDSSLIFLAAFGGIAVQLIALSEAHKLPADQRPDFRDPLYWIAYIIMAGLGVVVAWAYIASGFELKGFLAIHVGASAPLILRTMASLIPQTIKTEVGA</sequence>
<dbReference type="EMBL" id="JABBCQ020000024">
    <property type="protein sequence ID" value="MBI1626772.1"/>
    <property type="molecule type" value="Genomic_DNA"/>
</dbReference>
<protein>
    <submittedName>
        <fullName evidence="2">Uncharacterized protein</fullName>
    </submittedName>
</protein>
<reference evidence="2" key="1">
    <citation type="submission" date="2020-12" db="EMBL/GenBank/DDBJ databases">
        <title>Comamonas sp. nov., isolated from stream water.</title>
        <authorList>
            <person name="Park K.-H."/>
        </authorList>
    </citation>
    <scope>NUCLEOTIDE SEQUENCE</scope>
    <source>
        <strain evidence="2">EJ-4</strain>
    </source>
</reference>
<keyword evidence="1" id="KW-0812">Transmembrane</keyword>
<evidence type="ECO:0000313" key="3">
    <source>
        <dbReference type="Proteomes" id="UP000530032"/>
    </source>
</evidence>
<keyword evidence="3" id="KW-1185">Reference proteome</keyword>
<accession>A0A843BBX6</accession>
<gene>
    <name evidence="2" type="ORF">HF327_020045</name>
</gene>
<feature type="transmembrane region" description="Helical" evidence="1">
    <location>
        <begin position="40"/>
        <end position="59"/>
    </location>
</feature>
<comment type="caution">
    <text evidence="2">The sequence shown here is derived from an EMBL/GenBank/DDBJ whole genome shotgun (WGS) entry which is preliminary data.</text>
</comment>
<dbReference type="Proteomes" id="UP000530032">
    <property type="component" value="Unassembled WGS sequence"/>
</dbReference>
<dbReference type="RefSeq" id="WP_198462136.1">
    <property type="nucleotide sequence ID" value="NZ_JABBCQ020000024.1"/>
</dbReference>
<keyword evidence="1" id="KW-0472">Membrane</keyword>
<name>A0A843BBX6_9BURK</name>
<keyword evidence="1" id="KW-1133">Transmembrane helix</keyword>
<evidence type="ECO:0000256" key="1">
    <source>
        <dbReference type="SAM" id="Phobius"/>
    </source>
</evidence>
<evidence type="ECO:0000313" key="2">
    <source>
        <dbReference type="EMBL" id="MBI1626772.1"/>
    </source>
</evidence>
<proteinExistence type="predicted"/>